<accession>A0A381TI38</accession>
<protein>
    <submittedName>
        <fullName evidence="2">Uncharacterized protein</fullName>
    </submittedName>
</protein>
<organism evidence="2">
    <name type="scientific">marine metagenome</name>
    <dbReference type="NCBI Taxonomy" id="408172"/>
    <lineage>
        <taxon>unclassified sequences</taxon>
        <taxon>metagenomes</taxon>
        <taxon>ecological metagenomes</taxon>
    </lineage>
</organism>
<feature type="region of interest" description="Disordered" evidence="1">
    <location>
        <begin position="62"/>
        <end position="101"/>
    </location>
</feature>
<evidence type="ECO:0000256" key="1">
    <source>
        <dbReference type="SAM" id="MobiDB-lite"/>
    </source>
</evidence>
<dbReference type="AlphaFoldDB" id="A0A381TI38"/>
<dbReference type="EMBL" id="UINC01004585">
    <property type="protein sequence ID" value="SVA15424.1"/>
    <property type="molecule type" value="Genomic_DNA"/>
</dbReference>
<proteinExistence type="predicted"/>
<sequence>MFGPDRLLHPQYGCYPTTYSTPCVMPCNQREKTKGSSAGWQPSRVLKCQQRGKFLSHRKIATAQRAEGQPRSAPLSQDLQLIARPPARFQSRGRKIPLQES</sequence>
<gene>
    <name evidence="2" type="ORF">METZ01_LOCUS68278</name>
</gene>
<feature type="non-terminal residue" evidence="2">
    <location>
        <position position="101"/>
    </location>
</feature>
<reference evidence="2" key="1">
    <citation type="submission" date="2018-05" db="EMBL/GenBank/DDBJ databases">
        <authorList>
            <person name="Lanie J.A."/>
            <person name="Ng W.-L."/>
            <person name="Kazmierczak K.M."/>
            <person name="Andrzejewski T.M."/>
            <person name="Davidsen T.M."/>
            <person name="Wayne K.J."/>
            <person name="Tettelin H."/>
            <person name="Glass J.I."/>
            <person name="Rusch D."/>
            <person name="Podicherti R."/>
            <person name="Tsui H.-C.T."/>
            <person name="Winkler M.E."/>
        </authorList>
    </citation>
    <scope>NUCLEOTIDE SEQUENCE</scope>
</reference>
<name>A0A381TI38_9ZZZZ</name>
<evidence type="ECO:0000313" key="2">
    <source>
        <dbReference type="EMBL" id="SVA15424.1"/>
    </source>
</evidence>